<dbReference type="SUPFAM" id="SSF52540">
    <property type="entry name" value="P-loop containing nucleoside triphosphate hydrolases"/>
    <property type="match status" value="1"/>
</dbReference>
<dbReference type="FunFam" id="2.40.30.10:FF:000015">
    <property type="entry name" value="Translation factor GUF1, mitochondrial"/>
    <property type="match status" value="1"/>
</dbReference>
<gene>
    <name evidence="12" type="primary">lepA</name>
    <name evidence="14" type="ORF">A7Q10_05940</name>
</gene>
<evidence type="ECO:0000256" key="6">
    <source>
        <dbReference type="ARBA" id="ARBA00023134"/>
    </source>
</evidence>
<comment type="subcellular location">
    <subcellularLocation>
        <location evidence="12">Cell membrane</location>
        <topology evidence="12">Peripheral membrane protein</topology>
        <orientation evidence="12">Cytoplasmic side</orientation>
    </subcellularLocation>
</comment>
<sequence length="606" mass="67622">MEKFPRERIRNFCIIAHVDHGKTTLSDRLLQMTGTVAENKMKEQILDSMDLERERGITIKAHPVTMIYYFPEEKEHYQLNLIDTPGHVDFSYEVSRSLSACEGALLVIDATQGIQAQTVSNAFLAEKHRLVLIPVINKIDLPTANLTLVKKQLEDSLAIPADEAIATSAKEGIGIDQIFKAIIQKIPPPPSFPDQILRALIFDSVYDPYKGVILYVRMFSGKVKKGDKILLLSSNKTYEVKEVGVFCPKMVPEEALYEGNSGYIIANIKNTAEIKIGDTLTWETGGTTTALPGFQEISPMVFSGIYPLNSSEFEKLKNAIQKLQINDPAITISPESSVALGSGFRCGFLGLLHMEIVQQRLSREYGVDIITTYPSVIYKVSLRSGKTIEVDNPAKLPDPSYIDHIAEPYVKSYLIVPSENIGEVMQLISEKRGSCESTESLGHDKVIMHCYFPLNEILVDFNDKLKSITHGYGSMDYTPDEYRISDLVKLDILVNGEPIEALSCIVHSSKAESRGRSIIHKLKERIPRHLFKIALQAAVGGKILAREDIGAIGKNVTAKCYGGDITRKRKLLEKQKEGKKRMKTFGKVDIPQDAFLEILKTDTKQS</sequence>
<dbReference type="Pfam" id="PF00009">
    <property type="entry name" value="GTP_EFTU"/>
    <property type="match status" value="1"/>
</dbReference>
<comment type="function">
    <text evidence="9 12">Required for accurate and efficient protein synthesis under certain stress conditions. May act as a fidelity factor of the translation reaction, by catalyzing a one-codon backward translocation of tRNAs on improperly translocated ribosomes. Back-translocation proceeds from a post-translocation (POST) complex to a pre-translocation (PRE) complex, thus giving elongation factor G a second chance to translocate the tRNAs correctly. Binds to ribosomes in a GTP-dependent manner.</text>
</comment>
<dbReference type="CDD" id="cd16260">
    <property type="entry name" value="EF4_III"/>
    <property type="match status" value="1"/>
</dbReference>
<evidence type="ECO:0000256" key="2">
    <source>
        <dbReference type="ARBA" id="ARBA00022475"/>
    </source>
</evidence>
<evidence type="ECO:0000313" key="15">
    <source>
        <dbReference type="Proteomes" id="UP000297713"/>
    </source>
</evidence>
<dbReference type="NCBIfam" id="TIGR00231">
    <property type="entry name" value="small_GTP"/>
    <property type="match status" value="1"/>
</dbReference>
<organism evidence="14 15">
    <name type="scientific">Methylacidiphilum caldifontis</name>
    <dbReference type="NCBI Taxonomy" id="2795386"/>
    <lineage>
        <taxon>Bacteria</taxon>
        <taxon>Pseudomonadati</taxon>
        <taxon>Verrucomicrobiota</taxon>
        <taxon>Methylacidiphilae</taxon>
        <taxon>Methylacidiphilales</taxon>
        <taxon>Methylacidiphilaceae</taxon>
        <taxon>Methylacidiphilum (ex Ratnadevi et al. 2023)</taxon>
    </lineage>
</organism>
<dbReference type="GO" id="GO:0003924">
    <property type="term" value="F:GTPase activity"/>
    <property type="evidence" value="ECO:0007669"/>
    <property type="project" value="UniProtKB-UniRule"/>
</dbReference>
<evidence type="ECO:0000256" key="3">
    <source>
        <dbReference type="ARBA" id="ARBA00022741"/>
    </source>
</evidence>
<dbReference type="InterPro" id="IPR038363">
    <property type="entry name" value="LepA_C_sf"/>
</dbReference>
<dbReference type="FunFam" id="3.30.70.870:FF:000004">
    <property type="entry name" value="Translation factor GUF1, mitochondrial"/>
    <property type="match status" value="1"/>
</dbReference>
<dbReference type="InterPro" id="IPR035654">
    <property type="entry name" value="LepA_IV"/>
</dbReference>
<keyword evidence="5 12" id="KW-0648">Protein biosynthesis</keyword>
<keyword evidence="15" id="KW-1185">Reference proteome</keyword>
<evidence type="ECO:0000256" key="11">
    <source>
        <dbReference type="ARBA" id="ARBA00066744"/>
    </source>
</evidence>
<feature type="binding site" evidence="12">
    <location>
        <begin position="19"/>
        <end position="24"/>
    </location>
    <ligand>
        <name>GTP</name>
        <dbReference type="ChEBI" id="CHEBI:37565"/>
    </ligand>
</feature>
<dbReference type="FunFam" id="3.30.70.2570:FF:000001">
    <property type="entry name" value="Translation factor GUF1, mitochondrial"/>
    <property type="match status" value="1"/>
</dbReference>
<dbReference type="SUPFAM" id="SSF54980">
    <property type="entry name" value="EF-G C-terminal domain-like"/>
    <property type="match status" value="2"/>
</dbReference>
<dbReference type="EC" id="3.6.5.n1" evidence="11 12"/>
<dbReference type="Pfam" id="PF00679">
    <property type="entry name" value="EFG_C"/>
    <property type="match status" value="1"/>
</dbReference>
<dbReference type="GO" id="GO:0045727">
    <property type="term" value="P:positive regulation of translation"/>
    <property type="evidence" value="ECO:0007669"/>
    <property type="project" value="UniProtKB-UniRule"/>
</dbReference>
<comment type="similarity">
    <text evidence="10">Belongs to the GTP-binding elongation factor family. LepA subfamily.</text>
</comment>
<evidence type="ECO:0000256" key="7">
    <source>
        <dbReference type="ARBA" id="ARBA00023136"/>
    </source>
</evidence>
<reference evidence="14 15" key="1">
    <citation type="submission" date="2016-05" db="EMBL/GenBank/DDBJ databases">
        <title>Diversity and Homogeneity among Thermoacidophilic Verrucomicrobia Methanotrophs Linked with Geographical Origin.</title>
        <authorList>
            <person name="Erikstad H.-A."/>
            <person name="Smestad N.B."/>
            <person name="Ceballos R.M."/>
            <person name="Birkeland N.-K."/>
        </authorList>
    </citation>
    <scope>NUCLEOTIDE SEQUENCE [LARGE SCALE GENOMIC DNA]</scope>
    <source>
        <strain evidence="14 15">Phi</strain>
    </source>
</reference>
<dbReference type="InterPro" id="IPR027417">
    <property type="entry name" value="P-loop_NTPase"/>
</dbReference>
<dbReference type="GO" id="GO:0043022">
    <property type="term" value="F:ribosome binding"/>
    <property type="evidence" value="ECO:0007669"/>
    <property type="project" value="UniProtKB-UniRule"/>
</dbReference>
<keyword evidence="7 12" id="KW-0472">Membrane</keyword>
<accession>A0A4Y8PHH7</accession>
<dbReference type="Pfam" id="PF03144">
    <property type="entry name" value="GTP_EFTU_D2"/>
    <property type="match status" value="1"/>
</dbReference>
<keyword evidence="4 12" id="KW-0378">Hydrolase</keyword>
<evidence type="ECO:0000256" key="10">
    <source>
        <dbReference type="ARBA" id="ARBA00061052"/>
    </source>
</evidence>
<keyword evidence="2 12" id="KW-1003">Cell membrane</keyword>
<dbReference type="PANTHER" id="PTHR43512:SF4">
    <property type="entry name" value="TRANSLATION FACTOR GUF1 HOMOLOG, CHLOROPLASTIC"/>
    <property type="match status" value="1"/>
</dbReference>
<evidence type="ECO:0000259" key="13">
    <source>
        <dbReference type="PROSITE" id="PS51722"/>
    </source>
</evidence>
<dbReference type="CDD" id="cd03709">
    <property type="entry name" value="lepA_C"/>
    <property type="match status" value="1"/>
</dbReference>
<dbReference type="FunFam" id="3.40.50.300:FF:000078">
    <property type="entry name" value="Elongation factor 4"/>
    <property type="match status" value="1"/>
</dbReference>
<dbReference type="InterPro" id="IPR041095">
    <property type="entry name" value="EFG_II"/>
</dbReference>
<keyword evidence="14" id="KW-0251">Elongation factor</keyword>
<evidence type="ECO:0000313" key="14">
    <source>
        <dbReference type="EMBL" id="TFE70614.1"/>
    </source>
</evidence>
<dbReference type="Gene3D" id="2.40.30.10">
    <property type="entry name" value="Translation factors"/>
    <property type="match status" value="1"/>
</dbReference>
<name>A0A4Y8PHH7_9BACT</name>
<dbReference type="Proteomes" id="UP000297713">
    <property type="component" value="Unassembled WGS sequence"/>
</dbReference>
<dbReference type="Pfam" id="PF14492">
    <property type="entry name" value="EFG_III"/>
    <property type="match status" value="1"/>
</dbReference>
<evidence type="ECO:0000256" key="8">
    <source>
        <dbReference type="ARBA" id="ARBA00050293"/>
    </source>
</evidence>
<evidence type="ECO:0000256" key="4">
    <source>
        <dbReference type="ARBA" id="ARBA00022801"/>
    </source>
</evidence>
<comment type="similarity">
    <text evidence="1 12">Belongs to the TRAFAC class translation factor GTPase superfamily. Classic translation factor GTPase family. LepA subfamily.</text>
</comment>
<dbReference type="EMBL" id="LXQC01000113">
    <property type="protein sequence ID" value="TFE70614.1"/>
    <property type="molecule type" value="Genomic_DNA"/>
</dbReference>
<protein>
    <recommendedName>
        <fullName evidence="11 12">Elongation factor 4</fullName>
        <shortName evidence="12">EF-4</shortName>
        <ecNumber evidence="11 12">3.6.5.n1</ecNumber>
    </recommendedName>
    <alternativeName>
        <fullName evidence="12">Ribosomal back-translocase LepA</fullName>
    </alternativeName>
</protein>
<dbReference type="InterPro" id="IPR005225">
    <property type="entry name" value="Small_GTP-bd"/>
</dbReference>
<dbReference type="Gene3D" id="3.30.70.240">
    <property type="match status" value="1"/>
</dbReference>
<dbReference type="GO" id="GO:0005886">
    <property type="term" value="C:plasma membrane"/>
    <property type="evidence" value="ECO:0007669"/>
    <property type="project" value="UniProtKB-SubCell"/>
</dbReference>
<feature type="binding site" evidence="12">
    <location>
        <begin position="137"/>
        <end position="140"/>
    </location>
    <ligand>
        <name>GTP</name>
        <dbReference type="ChEBI" id="CHEBI:37565"/>
    </ligand>
</feature>
<dbReference type="GO" id="GO:0005525">
    <property type="term" value="F:GTP binding"/>
    <property type="evidence" value="ECO:0007669"/>
    <property type="project" value="UniProtKB-UniRule"/>
</dbReference>
<dbReference type="RefSeq" id="WP_134439562.1">
    <property type="nucleotide sequence ID" value="NZ_LXQC01000113.1"/>
</dbReference>
<dbReference type="InterPro" id="IPR000795">
    <property type="entry name" value="T_Tr_GTP-bd_dom"/>
</dbReference>
<evidence type="ECO:0000256" key="12">
    <source>
        <dbReference type="HAMAP-Rule" id="MF_00071"/>
    </source>
</evidence>
<evidence type="ECO:0000256" key="5">
    <source>
        <dbReference type="ARBA" id="ARBA00022917"/>
    </source>
</evidence>
<dbReference type="OrthoDB" id="9804431at2"/>
<dbReference type="GO" id="GO:0003746">
    <property type="term" value="F:translation elongation factor activity"/>
    <property type="evidence" value="ECO:0007669"/>
    <property type="project" value="UniProtKB-UniRule"/>
</dbReference>
<dbReference type="PANTHER" id="PTHR43512">
    <property type="entry name" value="TRANSLATION FACTOR GUF1-RELATED"/>
    <property type="match status" value="1"/>
</dbReference>
<evidence type="ECO:0000256" key="1">
    <source>
        <dbReference type="ARBA" id="ARBA00005454"/>
    </source>
</evidence>
<dbReference type="InterPro" id="IPR006297">
    <property type="entry name" value="EF-4"/>
</dbReference>
<dbReference type="InterPro" id="IPR004161">
    <property type="entry name" value="EFTu-like_2"/>
</dbReference>
<comment type="catalytic activity">
    <reaction evidence="8 12">
        <text>GTP + H2O = GDP + phosphate + H(+)</text>
        <dbReference type="Rhea" id="RHEA:19669"/>
        <dbReference type="ChEBI" id="CHEBI:15377"/>
        <dbReference type="ChEBI" id="CHEBI:15378"/>
        <dbReference type="ChEBI" id="CHEBI:37565"/>
        <dbReference type="ChEBI" id="CHEBI:43474"/>
        <dbReference type="ChEBI" id="CHEBI:58189"/>
        <dbReference type="EC" id="3.6.5.n1"/>
    </reaction>
</comment>
<dbReference type="Gene3D" id="3.30.70.2570">
    <property type="entry name" value="Elongation factor 4, C-terminal domain"/>
    <property type="match status" value="1"/>
</dbReference>
<dbReference type="Pfam" id="PF06421">
    <property type="entry name" value="LepA_C"/>
    <property type="match status" value="1"/>
</dbReference>
<dbReference type="InterPro" id="IPR035647">
    <property type="entry name" value="EFG_III/V"/>
</dbReference>
<dbReference type="PRINTS" id="PR00315">
    <property type="entry name" value="ELONGATNFCT"/>
</dbReference>
<dbReference type="InterPro" id="IPR000640">
    <property type="entry name" value="EFG_V-like"/>
</dbReference>
<keyword evidence="6 12" id="KW-0342">GTP-binding</keyword>
<dbReference type="FunFam" id="3.30.70.240:FF:000007">
    <property type="entry name" value="Translation factor GUF1, mitochondrial"/>
    <property type="match status" value="1"/>
</dbReference>
<feature type="domain" description="Tr-type G" evidence="13">
    <location>
        <begin position="7"/>
        <end position="190"/>
    </location>
</feature>
<proteinExistence type="inferred from homology"/>
<dbReference type="PROSITE" id="PS51722">
    <property type="entry name" value="G_TR_2"/>
    <property type="match status" value="1"/>
</dbReference>
<dbReference type="CDD" id="cd03699">
    <property type="entry name" value="EF4_II"/>
    <property type="match status" value="1"/>
</dbReference>
<evidence type="ECO:0000256" key="9">
    <source>
        <dbReference type="ARBA" id="ARBA00057626"/>
    </source>
</evidence>
<dbReference type="NCBIfam" id="TIGR01393">
    <property type="entry name" value="lepA"/>
    <property type="match status" value="1"/>
</dbReference>
<dbReference type="CDD" id="cd01890">
    <property type="entry name" value="LepA"/>
    <property type="match status" value="1"/>
</dbReference>
<dbReference type="InterPro" id="IPR009000">
    <property type="entry name" value="Transl_B-barrel_sf"/>
</dbReference>
<dbReference type="SUPFAM" id="SSF50447">
    <property type="entry name" value="Translation proteins"/>
    <property type="match status" value="1"/>
</dbReference>
<dbReference type="AlphaFoldDB" id="A0A4Y8PHH7"/>
<dbReference type="Gene3D" id="3.30.70.870">
    <property type="entry name" value="Elongation Factor G (Translational Gtpase), domain 3"/>
    <property type="match status" value="1"/>
</dbReference>
<comment type="caution">
    <text evidence="14">The sequence shown here is derived from an EMBL/GenBank/DDBJ whole genome shotgun (WGS) entry which is preliminary data.</text>
</comment>
<dbReference type="Gene3D" id="3.40.50.300">
    <property type="entry name" value="P-loop containing nucleotide triphosphate hydrolases"/>
    <property type="match status" value="1"/>
</dbReference>
<dbReference type="InterPro" id="IPR013842">
    <property type="entry name" value="LepA_CTD"/>
</dbReference>
<dbReference type="HAMAP" id="MF_00071">
    <property type="entry name" value="LepA"/>
    <property type="match status" value="1"/>
</dbReference>
<keyword evidence="3 12" id="KW-0547">Nucleotide-binding</keyword>